<evidence type="ECO:0000313" key="7">
    <source>
        <dbReference type="EMBL" id="CAK9250630.1"/>
    </source>
</evidence>
<dbReference type="InterPro" id="IPR001349">
    <property type="entry name" value="Cyt_c_oxidase_su6a"/>
</dbReference>
<evidence type="ECO:0000256" key="1">
    <source>
        <dbReference type="ARBA" id="ARBA00004273"/>
    </source>
</evidence>
<reference evidence="7" key="1">
    <citation type="submission" date="2024-02" db="EMBL/GenBank/DDBJ databases">
        <authorList>
            <consortium name="ELIXIR-Norway"/>
            <consortium name="Elixir Norway"/>
        </authorList>
    </citation>
    <scope>NUCLEOTIDE SEQUENCE</scope>
</reference>
<dbReference type="EMBL" id="CAXAQS010000207">
    <property type="protein sequence ID" value="CAK9250630.1"/>
    <property type="molecule type" value="Genomic_DNA"/>
</dbReference>
<evidence type="ECO:0000256" key="2">
    <source>
        <dbReference type="ARBA" id="ARBA00022792"/>
    </source>
</evidence>
<dbReference type="Pfam" id="PF02046">
    <property type="entry name" value="COX6A"/>
    <property type="match status" value="1"/>
</dbReference>
<sequence>MANSLLHRIGSLLLRHSPAPNLDQIHRLHRQAAGTLTSSGCKRFFSGGHDHDDIEETHKWRKITAAAYVASIGMIFYTFAGDEHEHDEHAGHAERPAYSYLHIRKKEFPWGKFGPLSPSILC</sequence>
<dbReference type="SUPFAM" id="SSF81411">
    <property type="entry name" value="Mitochondrial cytochrome c oxidase subunit VIa"/>
    <property type="match status" value="1"/>
</dbReference>
<gene>
    <name evidence="7" type="ORF">CSSPJE1EN1_LOCUS26008</name>
</gene>
<dbReference type="Proteomes" id="UP001497444">
    <property type="component" value="Unassembled WGS sequence"/>
</dbReference>
<accession>A0ABP0VAW6</accession>
<evidence type="ECO:0000256" key="5">
    <source>
        <dbReference type="ARBA" id="ARBA00023136"/>
    </source>
</evidence>
<comment type="subcellular location">
    <subcellularLocation>
        <location evidence="1">Mitochondrion inner membrane</location>
    </subcellularLocation>
</comment>
<evidence type="ECO:0000313" key="8">
    <source>
        <dbReference type="Proteomes" id="UP001497444"/>
    </source>
</evidence>
<keyword evidence="8" id="KW-1185">Reference proteome</keyword>
<comment type="caution">
    <text evidence="7">The sequence shown here is derived from an EMBL/GenBank/DDBJ whole genome shotgun (WGS) entry which is preliminary data.</text>
</comment>
<keyword evidence="4" id="KW-0496">Mitochondrion</keyword>
<keyword evidence="2" id="KW-0999">Mitochondrion inner membrane</keyword>
<comment type="similarity">
    <text evidence="6">Belongs to the cytochrome c oxidase subunit 6A family.</text>
</comment>
<evidence type="ECO:0000256" key="4">
    <source>
        <dbReference type="ARBA" id="ARBA00023128"/>
    </source>
</evidence>
<proteinExistence type="inferred from homology"/>
<dbReference type="Gene3D" id="4.10.95.10">
    <property type="entry name" value="Cytochrome c oxidase, subunit VIa"/>
    <property type="match status" value="1"/>
</dbReference>
<evidence type="ECO:0000256" key="3">
    <source>
        <dbReference type="ARBA" id="ARBA00022946"/>
    </source>
</evidence>
<keyword evidence="5" id="KW-0472">Membrane</keyword>
<dbReference type="InterPro" id="IPR036418">
    <property type="entry name" value="Cyt_c_oxidase_su6a_sf"/>
</dbReference>
<protein>
    <submittedName>
        <fullName evidence="7">Uncharacterized protein</fullName>
    </submittedName>
</protein>
<organism evidence="7 8">
    <name type="scientific">Sphagnum jensenii</name>
    <dbReference type="NCBI Taxonomy" id="128206"/>
    <lineage>
        <taxon>Eukaryota</taxon>
        <taxon>Viridiplantae</taxon>
        <taxon>Streptophyta</taxon>
        <taxon>Embryophyta</taxon>
        <taxon>Bryophyta</taxon>
        <taxon>Sphagnophytina</taxon>
        <taxon>Sphagnopsida</taxon>
        <taxon>Sphagnales</taxon>
        <taxon>Sphagnaceae</taxon>
        <taxon>Sphagnum</taxon>
    </lineage>
</organism>
<name>A0ABP0VAW6_9BRYO</name>
<keyword evidence="3" id="KW-0809">Transit peptide</keyword>
<dbReference type="PANTHER" id="PTHR11504">
    <property type="entry name" value="CYTOCHROME C OXIDASE POLYPEPTIDE VIA"/>
    <property type="match status" value="1"/>
</dbReference>
<dbReference type="PANTHER" id="PTHR11504:SF0">
    <property type="entry name" value="CYTOCHROME C OXIDASE SUBUNIT"/>
    <property type="match status" value="1"/>
</dbReference>
<evidence type="ECO:0000256" key="6">
    <source>
        <dbReference type="RuleBase" id="RU004396"/>
    </source>
</evidence>